<proteinExistence type="predicted"/>
<sequence>MSSIEQVRAAMQSATYRTEQVVAALQSSALELDQIDALLQNVGQGSSNEHYNRGALALIQATEPLRQALELVRTGETDLNTYAAQI</sequence>
<dbReference type="RefSeq" id="WP_009946149.1">
    <property type="nucleotide sequence ID" value="NZ_BAAAGS010000029.1"/>
</dbReference>
<accession>A0ABP3NAB8</accession>
<comment type="caution">
    <text evidence="1">The sequence shown here is derived from an EMBL/GenBank/DDBJ whole genome shotgun (WGS) entry which is preliminary data.</text>
</comment>
<keyword evidence="2" id="KW-1185">Reference proteome</keyword>
<protein>
    <submittedName>
        <fullName evidence="1">Uncharacterized protein</fullName>
    </submittedName>
</protein>
<name>A0ABP3NAB8_SACER</name>
<organism evidence="1 2">
    <name type="scientific">Saccharopolyspora erythraea</name>
    <name type="common">Streptomyces erythraeus</name>
    <dbReference type="NCBI Taxonomy" id="1836"/>
    <lineage>
        <taxon>Bacteria</taxon>
        <taxon>Bacillati</taxon>
        <taxon>Actinomycetota</taxon>
        <taxon>Actinomycetes</taxon>
        <taxon>Pseudonocardiales</taxon>
        <taxon>Pseudonocardiaceae</taxon>
        <taxon>Saccharopolyspora</taxon>
    </lineage>
</organism>
<gene>
    <name evidence="1" type="ORF">GCM10009533_42460</name>
</gene>
<dbReference type="EMBL" id="BAAAGS010000029">
    <property type="protein sequence ID" value="GAA0538763.1"/>
    <property type="molecule type" value="Genomic_DNA"/>
</dbReference>
<evidence type="ECO:0000313" key="2">
    <source>
        <dbReference type="Proteomes" id="UP001500729"/>
    </source>
</evidence>
<reference evidence="2" key="1">
    <citation type="journal article" date="2019" name="Int. J. Syst. Evol. Microbiol.">
        <title>The Global Catalogue of Microorganisms (GCM) 10K type strain sequencing project: providing services to taxonomists for standard genome sequencing and annotation.</title>
        <authorList>
            <consortium name="The Broad Institute Genomics Platform"/>
            <consortium name="The Broad Institute Genome Sequencing Center for Infectious Disease"/>
            <person name="Wu L."/>
            <person name="Ma J."/>
        </authorList>
    </citation>
    <scope>NUCLEOTIDE SEQUENCE [LARGE SCALE GENOMIC DNA]</scope>
    <source>
        <strain evidence="2">JCM 10303</strain>
    </source>
</reference>
<dbReference type="Proteomes" id="UP001500729">
    <property type="component" value="Unassembled WGS sequence"/>
</dbReference>
<evidence type="ECO:0000313" key="1">
    <source>
        <dbReference type="EMBL" id="GAA0538763.1"/>
    </source>
</evidence>